<comment type="similarity">
    <text evidence="1">Belongs to the CAF1 family.</text>
</comment>
<comment type="caution">
    <text evidence="2">The sequence shown here is derived from an EMBL/GenBank/DDBJ whole genome shotgun (WGS) entry which is preliminary data.</text>
</comment>
<dbReference type="InterPro" id="IPR036397">
    <property type="entry name" value="RNaseH_sf"/>
</dbReference>
<dbReference type="InterPro" id="IPR051181">
    <property type="entry name" value="CAF1_poly(A)_ribonucleases"/>
</dbReference>
<reference evidence="3" key="1">
    <citation type="journal article" date="2019" name="Nat. Commun.">
        <title>Expansion of phycobilisome linker gene families in mesophilic red algae.</title>
        <authorList>
            <person name="Lee J."/>
            <person name="Kim D."/>
            <person name="Bhattacharya D."/>
            <person name="Yoon H.S."/>
        </authorList>
    </citation>
    <scope>NUCLEOTIDE SEQUENCE [LARGE SCALE GENOMIC DNA]</scope>
    <source>
        <strain evidence="3">CCMP 1328</strain>
    </source>
</reference>
<dbReference type="InterPro" id="IPR006941">
    <property type="entry name" value="RNase_CAF1"/>
</dbReference>
<dbReference type="Pfam" id="PF04857">
    <property type="entry name" value="CAF1"/>
    <property type="match status" value="1"/>
</dbReference>
<dbReference type="AlphaFoldDB" id="A0A5J4YMV6"/>
<name>A0A5J4YMV6_PORPP</name>
<evidence type="ECO:0000256" key="1">
    <source>
        <dbReference type="ARBA" id="ARBA00008372"/>
    </source>
</evidence>
<dbReference type="GO" id="GO:0000175">
    <property type="term" value="F:3'-5'-RNA exonuclease activity"/>
    <property type="evidence" value="ECO:0007669"/>
    <property type="project" value="TreeGrafter"/>
</dbReference>
<sequence>MTAVAESSRNPKGLGYGHIHAALYGSYSPAYARLPMEVTIENLSERLETFAAAIADENTVFVAIDTEFTGLGASGWSSQGDEEQTMSVLPQEAYAKIREDAKVFPIVQLGFCVAGVKDAVWYFQPYNVYVRPRSVYGQYQRKDGQPLLDRTFSLQDSSMAFLCRNGFDFSKWWNQGIGYLNRTEADSLRLKLAGKEARFDERVQDCPSVKREDMEPEELKLVTRIEAQVQNWLDADTLADTQGDGVAASSVSLSGSSRTRRHPFVLIDVPDRRGRQRRLCHELFRDRFPSLKVSYAGGMSIEPLAYKLERSDADDAEHEHRRKAEERRGKLEATIADAKGVSAFFEVLIKQKTLVVFHNGLLDMCKLMDQFVVDLPESLLDFKSMVHGFFPRVLDTKLTAELLKSNAMEQNALTRTRGTSLFMLCRALLRDLGEAFQLPKLSSGFDCFDMNILRASREDAAMDTHQAGFDAVLTGALLLLLLQHNGVSQPELQAQALVFADRVKAMKSFISKLPLARCVVASAIDLKTSTSDEDRCQESRRIVAIDSRPDRAFEFLDKAAIKQCFDHLPLIRQISYSGSRRVYVFLEPNRSQVPGESMMGAVDKAIQRLLRLSSSKEWRAWLLWGPEGMCLAPNDQDVSKKRMRVS</sequence>
<dbReference type="GO" id="GO:0003723">
    <property type="term" value="F:RNA binding"/>
    <property type="evidence" value="ECO:0007669"/>
    <property type="project" value="TreeGrafter"/>
</dbReference>
<dbReference type="Gene3D" id="3.30.420.10">
    <property type="entry name" value="Ribonuclease H-like superfamily/Ribonuclease H"/>
    <property type="match status" value="2"/>
</dbReference>
<dbReference type="OrthoDB" id="1432093at2759"/>
<dbReference type="Proteomes" id="UP000324585">
    <property type="component" value="Unassembled WGS sequence"/>
</dbReference>
<dbReference type="SUPFAM" id="SSF53098">
    <property type="entry name" value="Ribonuclease H-like"/>
    <property type="match status" value="1"/>
</dbReference>
<dbReference type="PANTHER" id="PTHR15092">
    <property type="entry name" value="POLY A -SPECIFIC RIBONUCLEASE/TARGET OF EGR1, MEMBER 1"/>
    <property type="match status" value="1"/>
</dbReference>
<evidence type="ECO:0000313" key="2">
    <source>
        <dbReference type="EMBL" id="KAA8492578.1"/>
    </source>
</evidence>
<dbReference type="PANTHER" id="PTHR15092:SF22">
    <property type="entry name" value="POLY(A)-SPECIFIC RIBONUCLEASE PNLDC1"/>
    <property type="match status" value="1"/>
</dbReference>
<dbReference type="InterPro" id="IPR012337">
    <property type="entry name" value="RNaseH-like_sf"/>
</dbReference>
<evidence type="ECO:0000313" key="3">
    <source>
        <dbReference type="Proteomes" id="UP000324585"/>
    </source>
</evidence>
<accession>A0A5J4YMV6</accession>
<organism evidence="2 3">
    <name type="scientific">Porphyridium purpureum</name>
    <name type="common">Red alga</name>
    <name type="synonym">Porphyridium cruentum</name>
    <dbReference type="NCBI Taxonomy" id="35688"/>
    <lineage>
        <taxon>Eukaryota</taxon>
        <taxon>Rhodophyta</taxon>
        <taxon>Bangiophyceae</taxon>
        <taxon>Porphyridiales</taxon>
        <taxon>Porphyridiaceae</taxon>
        <taxon>Porphyridium</taxon>
    </lineage>
</organism>
<dbReference type="EMBL" id="VRMN01000009">
    <property type="protein sequence ID" value="KAA8492578.1"/>
    <property type="molecule type" value="Genomic_DNA"/>
</dbReference>
<protein>
    <submittedName>
        <fullName evidence="2">Poly(A)-specific ribonuclease PARN</fullName>
    </submittedName>
</protein>
<gene>
    <name evidence="2" type="ORF">FVE85_8085</name>
</gene>
<proteinExistence type="inferred from homology"/>
<keyword evidence="3" id="KW-1185">Reference proteome</keyword>